<dbReference type="PANTHER" id="PTHR33067:SF37">
    <property type="entry name" value="RETROTRANSPOSON GAG DOMAIN, ASPARTIC PEPTIDASE DOMAIN SUPERFAMILY"/>
    <property type="match status" value="1"/>
</dbReference>
<organism evidence="1 2">
    <name type="scientific">Lactuca sativa</name>
    <name type="common">Garden lettuce</name>
    <dbReference type="NCBI Taxonomy" id="4236"/>
    <lineage>
        <taxon>Eukaryota</taxon>
        <taxon>Viridiplantae</taxon>
        <taxon>Streptophyta</taxon>
        <taxon>Embryophyta</taxon>
        <taxon>Tracheophyta</taxon>
        <taxon>Spermatophyta</taxon>
        <taxon>Magnoliopsida</taxon>
        <taxon>eudicotyledons</taxon>
        <taxon>Gunneridae</taxon>
        <taxon>Pentapetalae</taxon>
        <taxon>asterids</taxon>
        <taxon>campanulids</taxon>
        <taxon>Asterales</taxon>
        <taxon>Asteraceae</taxon>
        <taxon>Cichorioideae</taxon>
        <taxon>Cichorieae</taxon>
        <taxon>Lactucinae</taxon>
        <taxon>Lactuca</taxon>
    </lineage>
</organism>
<dbReference type="Proteomes" id="UP000235145">
    <property type="component" value="Unassembled WGS sequence"/>
</dbReference>
<gene>
    <name evidence="1" type="ORF">LSAT_V11C600321160</name>
</gene>
<dbReference type="AlphaFoldDB" id="A0A9R1V8P6"/>
<dbReference type="Gene3D" id="2.40.70.10">
    <property type="entry name" value="Acid Proteases"/>
    <property type="match status" value="1"/>
</dbReference>
<protein>
    <submittedName>
        <fullName evidence="1">Uncharacterized protein</fullName>
    </submittedName>
</protein>
<dbReference type="InterPro" id="IPR021109">
    <property type="entry name" value="Peptidase_aspartic_dom_sf"/>
</dbReference>
<evidence type="ECO:0000313" key="1">
    <source>
        <dbReference type="EMBL" id="KAJ0200246.1"/>
    </source>
</evidence>
<dbReference type="EMBL" id="NBSK02000006">
    <property type="protein sequence ID" value="KAJ0200246.1"/>
    <property type="molecule type" value="Genomic_DNA"/>
</dbReference>
<keyword evidence="2" id="KW-1185">Reference proteome</keyword>
<sequence length="109" mass="12012">MSLEDIVKSLATSTQAFQNETKSSKNYEGPDQQVDEEEEIVVEQESEVTKELADCSLVRPKGVLEDVLVQVNELIFQAGFYVLDMGDDGSPNSSSILLGRPFLKTAITK</sequence>
<evidence type="ECO:0000313" key="2">
    <source>
        <dbReference type="Proteomes" id="UP000235145"/>
    </source>
</evidence>
<name>A0A9R1V8P6_LACSA</name>
<accession>A0A9R1V8P6</accession>
<proteinExistence type="predicted"/>
<comment type="caution">
    <text evidence="1">The sequence shown here is derived from an EMBL/GenBank/DDBJ whole genome shotgun (WGS) entry which is preliminary data.</text>
</comment>
<dbReference type="PANTHER" id="PTHR33067">
    <property type="entry name" value="RNA-DIRECTED DNA POLYMERASE-RELATED"/>
    <property type="match status" value="1"/>
</dbReference>
<reference evidence="1 2" key="1">
    <citation type="journal article" date="2017" name="Nat. Commun.">
        <title>Genome assembly with in vitro proximity ligation data and whole-genome triplication in lettuce.</title>
        <authorList>
            <person name="Reyes-Chin-Wo S."/>
            <person name="Wang Z."/>
            <person name="Yang X."/>
            <person name="Kozik A."/>
            <person name="Arikit S."/>
            <person name="Song C."/>
            <person name="Xia L."/>
            <person name="Froenicke L."/>
            <person name="Lavelle D.O."/>
            <person name="Truco M.J."/>
            <person name="Xia R."/>
            <person name="Zhu S."/>
            <person name="Xu C."/>
            <person name="Xu H."/>
            <person name="Xu X."/>
            <person name="Cox K."/>
            <person name="Korf I."/>
            <person name="Meyers B.C."/>
            <person name="Michelmore R.W."/>
        </authorList>
    </citation>
    <scope>NUCLEOTIDE SEQUENCE [LARGE SCALE GENOMIC DNA]</scope>
    <source>
        <strain evidence="2">cv. Salinas</strain>
        <tissue evidence="1">Seedlings</tissue>
    </source>
</reference>